<accession>A0ABR7DHC5</accession>
<keyword evidence="3" id="KW-1185">Reference proteome</keyword>
<organism evidence="2 3">
    <name type="scientific">Clostridium hominis</name>
    <dbReference type="NCBI Taxonomy" id="2763036"/>
    <lineage>
        <taxon>Bacteria</taxon>
        <taxon>Bacillati</taxon>
        <taxon>Bacillota</taxon>
        <taxon>Clostridia</taxon>
        <taxon>Eubacteriales</taxon>
        <taxon>Clostridiaceae</taxon>
        <taxon>Clostridium</taxon>
    </lineage>
</organism>
<evidence type="ECO:0000256" key="1">
    <source>
        <dbReference type="SAM" id="MobiDB-lite"/>
    </source>
</evidence>
<feature type="region of interest" description="Disordered" evidence="1">
    <location>
        <begin position="88"/>
        <end position="110"/>
    </location>
</feature>
<dbReference type="Proteomes" id="UP000596929">
    <property type="component" value="Unassembled WGS sequence"/>
</dbReference>
<evidence type="ECO:0000313" key="2">
    <source>
        <dbReference type="EMBL" id="MBC5630258.1"/>
    </source>
</evidence>
<sequence length="110" mass="12410">MNKYISPEIEFKKINIRENIANTCWGYHSSSKELFYDYKGKGYIGFYITGSSCEFGTGKISVKYYNVPEDEQTKAYNEFYNAVIESGGDSGNPFKGEGSVILPDPDPSWS</sequence>
<protein>
    <submittedName>
        <fullName evidence="2">Uncharacterized protein</fullName>
    </submittedName>
</protein>
<dbReference type="EMBL" id="JACOOO010000037">
    <property type="protein sequence ID" value="MBC5630258.1"/>
    <property type="molecule type" value="Genomic_DNA"/>
</dbReference>
<dbReference type="RefSeq" id="WP_186860645.1">
    <property type="nucleotide sequence ID" value="NZ_JACOOO010000037.1"/>
</dbReference>
<evidence type="ECO:0000313" key="3">
    <source>
        <dbReference type="Proteomes" id="UP000596929"/>
    </source>
</evidence>
<reference evidence="2 3" key="1">
    <citation type="submission" date="2020-08" db="EMBL/GenBank/DDBJ databases">
        <title>Genome public.</title>
        <authorList>
            <person name="Liu C."/>
            <person name="Sun Q."/>
        </authorList>
    </citation>
    <scope>NUCLEOTIDE SEQUENCE [LARGE SCALE GENOMIC DNA]</scope>
    <source>
        <strain evidence="2 3">NSJ-6</strain>
    </source>
</reference>
<name>A0ABR7DHC5_9CLOT</name>
<proteinExistence type="predicted"/>
<gene>
    <name evidence="2" type="ORF">H8S20_15460</name>
</gene>
<comment type="caution">
    <text evidence="2">The sequence shown here is derived from an EMBL/GenBank/DDBJ whole genome shotgun (WGS) entry which is preliminary data.</text>
</comment>